<dbReference type="KEGG" id="theu:HPC62_03030"/>
<accession>A0A6M8B966</accession>
<dbReference type="AlphaFoldDB" id="A0A6M8B966"/>
<keyword evidence="2" id="KW-1185">Reference proteome</keyword>
<organism evidence="1 2">
    <name type="scientific">Thermoleptolyngbya sichuanensis A183</name>
    <dbReference type="NCBI Taxonomy" id="2737172"/>
    <lineage>
        <taxon>Bacteria</taxon>
        <taxon>Bacillati</taxon>
        <taxon>Cyanobacteriota</taxon>
        <taxon>Cyanophyceae</taxon>
        <taxon>Oculatellales</taxon>
        <taxon>Oculatellaceae</taxon>
        <taxon>Thermoleptolyngbya</taxon>
        <taxon>Thermoleptolyngbya sichuanensis</taxon>
    </lineage>
</organism>
<evidence type="ECO:0000313" key="2">
    <source>
        <dbReference type="Proteomes" id="UP000505210"/>
    </source>
</evidence>
<dbReference type="RefSeq" id="WP_172353687.1">
    <property type="nucleotide sequence ID" value="NZ_CP053661.1"/>
</dbReference>
<dbReference type="EMBL" id="CP053661">
    <property type="protein sequence ID" value="QKD81277.1"/>
    <property type="molecule type" value="Genomic_DNA"/>
</dbReference>
<sequence length="161" mass="18209">MRKSLTTFLLIGVQAISVLGLATTGVVSLPEPAHALCAANPMDGVWQNLNPNTRSLVRVEYRSACHDVISCPDGNCQPQPTHVGRIRAYGACHPTACDWGWTPVYQRPQWVRGSYDQGFADKWIWARMQNDQLIVVTRTHFKDNSGRANYETWDYFQKVSR</sequence>
<name>A0A6M8B966_9CYAN</name>
<dbReference type="Proteomes" id="UP000505210">
    <property type="component" value="Chromosome"/>
</dbReference>
<gene>
    <name evidence="1" type="ORF">HPC62_03030</name>
</gene>
<reference evidence="1 2" key="1">
    <citation type="submission" date="2020-05" db="EMBL/GenBank/DDBJ databases">
        <title>Complete genome sequence of of a novel Thermoleptolyngbya strain isolated from hot springs of Ganzi, Sichuan China.</title>
        <authorList>
            <person name="Tang J."/>
            <person name="Daroch M."/>
            <person name="Li L."/>
            <person name="Waleron K."/>
            <person name="Waleron M."/>
            <person name="Waleron M."/>
        </authorList>
    </citation>
    <scope>NUCLEOTIDE SEQUENCE [LARGE SCALE GENOMIC DNA]</scope>
    <source>
        <strain evidence="1 2">PKUAC-SCTA183</strain>
    </source>
</reference>
<proteinExistence type="predicted"/>
<evidence type="ECO:0000313" key="1">
    <source>
        <dbReference type="EMBL" id="QKD81277.1"/>
    </source>
</evidence>
<protein>
    <submittedName>
        <fullName evidence="1">Uncharacterized protein</fullName>
    </submittedName>
</protein>